<evidence type="ECO:0000256" key="4">
    <source>
        <dbReference type="ARBA" id="ARBA00022980"/>
    </source>
</evidence>
<dbReference type="GO" id="GO:0000049">
    <property type="term" value="F:tRNA binding"/>
    <property type="evidence" value="ECO:0007669"/>
    <property type="project" value="UniProtKB-UniRule"/>
</dbReference>
<dbReference type="EMBL" id="MHIM01000006">
    <property type="protein sequence ID" value="OGY53033.1"/>
    <property type="molecule type" value="Genomic_DNA"/>
</dbReference>
<dbReference type="Gene3D" id="1.10.455.10">
    <property type="entry name" value="Ribosomal protein S7 domain"/>
    <property type="match status" value="1"/>
</dbReference>
<accession>A0A1G1YL23</accession>
<evidence type="ECO:0000259" key="7">
    <source>
        <dbReference type="Pfam" id="PF00177"/>
    </source>
</evidence>
<dbReference type="HAMAP" id="MF_00480_B">
    <property type="entry name" value="Ribosomal_uS7_B"/>
    <property type="match status" value="1"/>
</dbReference>
<dbReference type="GO" id="GO:0003735">
    <property type="term" value="F:structural constituent of ribosome"/>
    <property type="evidence" value="ECO:0007669"/>
    <property type="project" value="InterPro"/>
</dbReference>
<evidence type="ECO:0000256" key="5">
    <source>
        <dbReference type="ARBA" id="ARBA00023274"/>
    </source>
</evidence>
<proteinExistence type="inferred from homology"/>
<sequence>MRGKPAPKRPIIADAKFNRDDLAKFINYIMERGKKTLAEDIVYEMMNIISDKTKLDPVEVFETAIRNVSPTVEIKGRRVGGANYQVPIAVRSQRSFTLACRWLIDAAKAKKGRKISERLAEEIISAYNSEGAAFKKKQDTYRMAEANRAFAHFGRN</sequence>
<reference evidence="8 9" key="1">
    <citation type="journal article" date="2016" name="Nat. Commun.">
        <title>Thousands of microbial genomes shed light on interconnected biogeochemical processes in an aquifer system.</title>
        <authorList>
            <person name="Anantharaman K."/>
            <person name="Brown C.T."/>
            <person name="Hug L.A."/>
            <person name="Sharon I."/>
            <person name="Castelle C.J."/>
            <person name="Probst A.J."/>
            <person name="Thomas B.C."/>
            <person name="Singh A."/>
            <person name="Wilkins M.J."/>
            <person name="Karaoz U."/>
            <person name="Brodie E.L."/>
            <person name="Williams K.H."/>
            <person name="Hubbard S.S."/>
            <person name="Banfield J.F."/>
        </authorList>
    </citation>
    <scope>NUCLEOTIDE SEQUENCE [LARGE SCALE GENOMIC DNA]</scope>
</reference>
<dbReference type="Pfam" id="PF00177">
    <property type="entry name" value="Ribosomal_S7"/>
    <property type="match status" value="1"/>
</dbReference>
<dbReference type="NCBIfam" id="TIGR01029">
    <property type="entry name" value="rpsG_bact"/>
    <property type="match status" value="1"/>
</dbReference>
<dbReference type="Proteomes" id="UP000177376">
    <property type="component" value="Unassembled WGS sequence"/>
</dbReference>
<dbReference type="InterPro" id="IPR000235">
    <property type="entry name" value="Ribosomal_uS7"/>
</dbReference>
<dbReference type="GO" id="GO:0006412">
    <property type="term" value="P:translation"/>
    <property type="evidence" value="ECO:0007669"/>
    <property type="project" value="UniProtKB-UniRule"/>
</dbReference>
<keyword evidence="6" id="KW-0820">tRNA-binding</keyword>
<dbReference type="FunFam" id="1.10.455.10:FF:000001">
    <property type="entry name" value="30S ribosomal protein S7"/>
    <property type="match status" value="1"/>
</dbReference>
<keyword evidence="2 6" id="KW-0699">rRNA-binding</keyword>
<comment type="similarity">
    <text evidence="1 6">Belongs to the universal ribosomal protein uS7 family.</text>
</comment>
<dbReference type="GO" id="GO:0015935">
    <property type="term" value="C:small ribosomal subunit"/>
    <property type="evidence" value="ECO:0007669"/>
    <property type="project" value="InterPro"/>
</dbReference>
<dbReference type="SUPFAM" id="SSF47973">
    <property type="entry name" value="Ribosomal protein S7"/>
    <property type="match status" value="1"/>
</dbReference>
<dbReference type="AlphaFoldDB" id="A0A1G1YL23"/>
<dbReference type="InterPro" id="IPR005717">
    <property type="entry name" value="Ribosomal_uS7_bac/org-type"/>
</dbReference>
<gene>
    <name evidence="6" type="primary">rpsG</name>
    <name evidence="8" type="ORF">A3A02_02915</name>
</gene>
<protein>
    <recommendedName>
        <fullName evidence="6">Small ribosomal subunit protein uS7</fullName>
    </recommendedName>
</protein>
<keyword evidence="5 6" id="KW-0687">Ribonucleoprotein</keyword>
<keyword evidence="3 6" id="KW-0694">RNA-binding</keyword>
<organism evidence="8 9">
    <name type="scientific">Candidatus Buchananbacteria bacterium RIFCSPLOWO2_01_FULL_39_33</name>
    <dbReference type="NCBI Taxonomy" id="1797543"/>
    <lineage>
        <taxon>Bacteria</taxon>
        <taxon>Candidatus Buchananiibacteriota</taxon>
    </lineage>
</organism>
<dbReference type="InterPro" id="IPR036823">
    <property type="entry name" value="Ribosomal_uS7_dom_sf"/>
</dbReference>
<feature type="domain" description="Small ribosomal subunit protein uS7" evidence="7">
    <location>
        <begin position="2"/>
        <end position="148"/>
    </location>
</feature>
<evidence type="ECO:0000256" key="3">
    <source>
        <dbReference type="ARBA" id="ARBA00022884"/>
    </source>
</evidence>
<keyword evidence="4 6" id="KW-0689">Ribosomal protein</keyword>
<evidence type="ECO:0000313" key="9">
    <source>
        <dbReference type="Proteomes" id="UP000177376"/>
    </source>
</evidence>
<dbReference type="GO" id="GO:0019843">
    <property type="term" value="F:rRNA binding"/>
    <property type="evidence" value="ECO:0007669"/>
    <property type="project" value="UniProtKB-UniRule"/>
</dbReference>
<evidence type="ECO:0000313" key="8">
    <source>
        <dbReference type="EMBL" id="OGY53033.1"/>
    </source>
</evidence>
<dbReference type="PIRSF" id="PIRSF002122">
    <property type="entry name" value="RPS7p_RPS7a_RPS5e_RPS7o"/>
    <property type="match status" value="1"/>
</dbReference>
<dbReference type="PANTHER" id="PTHR11205">
    <property type="entry name" value="RIBOSOMAL PROTEIN S7"/>
    <property type="match status" value="1"/>
</dbReference>
<dbReference type="InterPro" id="IPR023798">
    <property type="entry name" value="Ribosomal_uS7_dom"/>
</dbReference>
<comment type="function">
    <text evidence="6">One of the primary rRNA binding proteins, it binds directly to 16S rRNA where it nucleates assembly of the head domain of the 30S subunit. Is located at the subunit interface close to the decoding center, probably blocks exit of the E-site tRNA.</text>
</comment>
<comment type="caution">
    <text evidence="8">The sequence shown here is derived from an EMBL/GenBank/DDBJ whole genome shotgun (WGS) entry which is preliminary data.</text>
</comment>
<evidence type="ECO:0000256" key="2">
    <source>
        <dbReference type="ARBA" id="ARBA00022730"/>
    </source>
</evidence>
<dbReference type="CDD" id="cd14869">
    <property type="entry name" value="uS7_Bacteria"/>
    <property type="match status" value="1"/>
</dbReference>
<comment type="subunit">
    <text evidence="6">Part of the 30S ribosomal subunit. Contacts proteins S9 and S11.</text>
</comment>
<name>A0A1G1YL23_9BACT</name>
<evidence type="ECO:0000256" key="1">
    <source>
        <dbReference type="ARBA" id="ARBA00007151"/>
    </source>
</evidence>
<evidence type="ECO:0000256" key="6">
    <source>
        <dbReference type="HAMAP-Rule" id="MF_00480"/>
    </source>
</evidence>